<sequence length="289" mass="31560">MRASSVIALFALPVIVSACEGECITGTTTKIVGKYHPLSLSILGTTDLALRAEFGLGHDGPSCLEPLQRAYENDRYNEFQTGLFQCLFHGKCLRDGVEPEGCPKPDCDVICGTPGSMVHFYDRFCAKAFDVNLALFTRHIHPDSPAHQEIVKCIQEHGPRQEYTPAPSRVYGNAPFSPASVNDHDRHLTHSGLEASSIDHVFADSSLGTPLLSGTEPGAAGPGALGIPIQIRGLTSLFRRPREVSDVSTRLDVVLGNILTAWRHHCGDNLEDCGLNWESEFKAYFLKFP</sequence>
<comment type="caution">
    <text evidence="2">The sequence shown here is derived from an EMBL/GenBank/DDBJ whole genome shotgun (WGS) entry which is preliminary data.</text>
</comment>
<feature type="signal peptide" evidence="1">
    <location>
        <begin position="1"/>
        <end position="21"/>
    </location>
</feature>
<accession>A0A8H5GV52</accession>
<keyword evidence="1" id="KW-0732">Signal</keyword>
<dbReference type="Proteomes" id="UP000559256">
    <property type="component" value="Unassembled WGS sequence"/>
</dbReference>
<dbReference type="PROSITE" id="PS51257">
    <property type="entry name" value="PROKAR_LIPOPROTEIN"/>
    <property type="match status" value="1"/>
</dbReference>
<feature type="chain" id="PRO_5034801211" evidence="1">
    <location>
        <begin position="22"/>
        <end position="289"/>
    </location>
</feature>
<dbReference type="EMBL" id="JAACJM010000007">
    <property type="protein sequence ID" value="KAF5371779.1"/>
    <property type="molecule type" value="Genomic_DNA"/>
</dbReference>
<protein>
    <submittedName>
        <fullName evidence="2">Uncharacterized protein</fullName>
    </submittedName>
</protein>
<reference evidence="2 3" key="1">
    <citation type="journal article" date="2020" name="ISME J.">
        <title>Uncovering the hidden diversity of litter-decomposition mechanisms in mushroom-forming fungi.</title>
        <authorList>
            <person name="Floudas D."/>
            <person name="Bentzer J."/>
            <person name="Ahren D."/>
            <person name="Johansson T."/>
            <person name="Persson P."/>
            <person name="Tunlid A."/>
        </authorList>
    </citation>
    <scope>NUCLEOTIDE SEQUENCE [LARGE SCALE GENOMIC DNA]</scope>
    <source>
        <strain evidence="2 3">CBS 291.85</strain>
    </source>
</reference>
<evidence type="ECO:0000313" key="3">
    <source>
        <dbReference type="Proteomes" id="UP000559256"/>
    </source>
</evidence>
<gene>
    <name evidence="2" type="ORF">D9758_003361</name>
</gene>
<keyword evidence="3" id="KW-1185">Reference proteome</keyword>
<evidence type="ECO:0000313" key="2">
    <source>
        <dbReference type="EMBL" id="KAF5371779.1"/>
    </source>
</evidence>
<dbReference type="AlphaFoldDB" id="A0A8H5GV52"/>
<dbReference type="OrthoDB" id="3255642at2759"/>
<name>A0A8H5GV52_9AGAR</name>
<evidence type="ECO:0000256" key="1">
    <source>
        <dbReference type="SAM" id="SignalP"/>
    </source>
</evidence>
<proteinExistence type="predicted"/>
<organism evidence="2 3">
    <name type="scientific">Tetrapyrgos nigripes</name>
    <dbReference type="NCBI Taxonomy" id="182062"/>
    <lineage>
        <taxon>Eukaryota</taxon>
        <taxon>Fungi</taxon>
        <taxon>Dikarya</taxon>
        <taxon>Basidiomycota</taxon>
        <taxon>Agaricomycotina</taxon>
        <taxon>Agaricomycetes</taxon>
        <taxon>Agaricomycetidae</taxon>
        <taxon>Agaricales</taxon>
        <taxon>Marasmiineae</taxon>
        <taxon>Marasmiaceae</taxon>
        <taxon>Tetrapyrgos</taxon>
    </lineage>
</organism>